<proteinExistence type="predicted"/>
<dbReference type="Pfam" id="PF12833">
    <property type="entry name" value="HTH_18"/>
    <property type="match status" value="1"/>
</dbReference>
<evidence type="ECO:0000256" key="4">
    <source>
        <dbReference type="PROSITE-ProRule" id="PRU00169"/>
    </source>
</evidence>
<dbReference type="CDD" id="cd17536">
    <property type="entry name" value="REC_YesN-like"/>
    <property type="match status" value="1"/>
</dbReference>
<dbReference type="InterPro" id="IPR011006">
    <property type="entry name" value="CheY-like_superfamily"/>
</dbReference>
<keyword evidence="4" id="KW-0597">Phosphoprotein</keyword>
<dbReference type="PROSITE" id="PS01124">
    <property type="entry name" value="HTH_ARAC_FAMILY_2"/>
    <property type="match status" value="1"/>
</dbReference>
<keyword evidence="8" id="KW-1185">Reference proteome</keyword>
<gene>
    <name evidence="7" type="ORF">VF724_18230</name>
</gene>
<dbReference type="InterPro" id="IPR001789">
    <property type="entry name" value="Sig_transdc_resp-reg_receiver"/>
</dbReference>
<dbReference type="SMART" id="SM00448">
    <property type="entry name" value="REC"/>
    <property type="match status" value="1"/>
</dbReference>
<name>A0ABU5ZNW5_9BACL</name>
<dbReference type="PRINTS" id="PR00032">
    <property type="entry name" value="HTHARAC"/>
</dbReference>
<feature type="domain" description="HTH araC/xylS-type" evidence="5">
    <location>
        <begin position="444"/>
        <end position="542"/>
    </location>
</feature>
<comment type="caution">
    <text evidence="7">The sequence shown here is derived from an EMBL/GenBank/DDBJ whole genome shotgun (WGS) entry which is preliminary data.</text>
</comment>
<dbReference type="Gene3D" id="3.40.50.2300">
    <property type="match status" value="1"/>
</dbReference>
<dbReference type="EMBL" id="JAYJLD010000040">
    <property type="protein sequence ID" value="MEB3103577.1"/>
    <property type="molecule type" value="Genomic_DNA"/>
</dbReference>
<dbReference type="PROSITE" id="PS00041">
    <property type="entry name" value="HTH_ARAC_FAMILY_1"/>
    <property type="match status" value="1"/>
</dbReference>
<dbReference type="SUPFAM" id="SSF46689">
    <property type="entry name" value="Homeodomain-like"/>
    <property type="match status" value="2"/>
</dbReference>
<feature type="modified residue" description="4-aspartylphosphate" evidence="4">
    <location>
        <position position="59"/>
    </location>
</feature>
<dbReference type="PANTHER" id="PTHR43280:SF28">
    <property type="entry name" value="HTH-TYPE TRANSCRIPTIONAL ACTIVATOR RHAS"/>
    <property type="match status" value="1"/>
</dbReference>
<dbReference type="InterPro" id="IPR009057">
    <property type="entry name" value="Homeodomain-like_sf"/>
</dbReference>
<dbReference type="PANTHER" id="PTHR43280">
    <property type="entry name" value="ARAC-FAMILY TRANSCRIPTIONAL REGULATOR"/>
    <property type="match status" value="1"/>
</dbReference>
<evidence type="ECO:0000259" key="6">
    <source>
        <dbReference type="PROSITE" id="PS50110"/>
    </source>
</evidence>
<dbReference type="Gene3D" id="1.10.10.60">
    <property type="entry name" value="Homeodomain-like"/>
    <property type="match status" value="2"/>
</dbReference>
<evidence type="ECO:0000313" key="8">
    <source>
        <dbReference type="Proteomes" id="UP001310386"/>
    </source>
</evidence>
<evidence type="ECO:0000259" key="5">
    <source>
        <dbReference type="PROSITE" id="PS01124"/>
    </source>
</evidence>
<dbReference type="PROSITE" id="PS50110">
    <property type="entry name" value="RESPONSE_REGULATORY"/>
    <property type="match status" value="1"/>
</dbReference>
<evidence type="ECO:0000256" key="2">
    <source>
        <dbReference type="ARBA" id="ARBA00023125"/>
    </source>
</evidence>
<keyword evidence="1" id="KW-0805">Transcription regulation</keyword>
<dbReference type="InterPro" id="IPR020449">
    <property type="entry name" value="Tscrpt_reg_AraC-type_HTH"/>
</dbReference>
<dbReference type="Proteomes" id="UP001310386">
    <property type="component" value="Unassembled WGS sequence"/>
</dbReference>
<dbReference type="SUPFAM" id="SSF52172">
    <property type="entry name" value="CheY-like"/>
    <property type="match status" value="1"/>
</dbReference>
<dbReference type="InterPro" id="IPR018060">
    <property type="entry name" value="HTH_AraC"/>
</dbReference>
<protein>
    <submittedName>
        <fullName evidence="7">Response regulator</fullName>
    </submittedName>
</protein>
<keyword evidence="2" id="KW-0238">DNA-binding</keyword>
<evidence type="ECO:0000313" key="7">
    <source>
        <dbReference type="EMBL" id="MEB3103577.1"/>
    </source>
</evidence>
<feature type="domain" description="Response regulatory" evidence="6">
    <location>
        <begin position="5"/>
        <end position="123"/>
    </location>
</feature>
<sequence length="546" mass="63029">MKAVRVLIVDDEAMIRRGIERLVVSCGDGYEVIGTFADGPSALDFLHGMQGAVDLIITDVRMPEMDGLTFIKEAKKQYSFFPLLISGYDDFEYLQSALREGAVDYILKPVNREQFRTRMAEIRNNIITNRMHLQKWTELERQGVQLKQARQTQMLSDITAAGKDPSRFGYWVNEFPDGRYVMLNISLDDLPVKARSFTIEDWKAYTFALENIIGEMVSDHPPQSIRQGWWWRGRDSDFWALLYSPEDGECGRLAAEADVFSKQLRSAIQKFTPFSASIGQADVIEDLYMLPNARQQALSLINYRLLFGGNQVFRSTMEEHPETRPGSKADSGVYPLVQHLRRSIEQADMDEAEIEVQRVFDELGKMESPASIQRAVQYMMIQIHSVWMENSHGDELAIPLEEALQNVNRAANLSQLREHVTDLLGMAIRHIQQARQKENAKPVEQAKSWIEENLGSEITIKKIADSVYMNPTYFCQYFKIQTGETILDFVTRKRMEKAKELLRDPQLKMYEISARIGYHDTKYFSRLFKQWTGQSPSQYRDQHIKQ</sequence>
<reference evidence="7" key="1">
    <citation type="submission" date="2023-12" db="EMBL/GenBank/DDBJ databases">
        <title>Fervidustalea candida gen. nov., sp. nov., a novel member of the family Paenibacillaceae isolated from a geothermal area.</title>
        <authorList>
            <person name="Li W.-J."/>
            <person name="Jiao J.-Y."/>
            <person name="Chen Y."/>
        </authorList>
    </citation>
    <scope>NUCLEOTIDE SEQUENCE</scope>
    <source>
        <strain evidence="7">SYSU GA230002</strain>
    </source>
</reference>
<dbReference type="SMART" id="SM00342">
    <property type="entry name" value="HTH_ARAC"/>
    <property type="match status" value="1"/>
</dbReference>
<accession>A0ABU5ZNW5</accession>
<keyword evidence="3" id="KW-0804">Transcription</keyword>
<dbReference type="Pfam" id="PF00072">
    <property type="entry name" value="Response_reg"/>
    <property type="match status" value="1"/>
</dbReference>
<organism evidence="7 8">
    <name type="scientific">Ferviditalea candida</name>
    <dbReference type="NCBI Taxonomy" id="3108399"/>
    <lineage>
        <taxon>Bacteria</taxon>
        <taxon>Bacillati</taxon>
        <taxon>Bacillota</taxon>
        <taxon>Bacilli</taxon>
        <taxon>Bacillales</taxon>
        <taxon>Paenibacillaceae</taxon>
        <taxon>Ferviditalea</taxon>
    </lineage>
</organism>
<evidence type="ECO:0000256" key="3">
    <source>
        <dbReference type="ARBA" id="ARBA00023163"/>
    </source>
</evidence>
<dbReference type="InterPro" id="IPR018062">
    <property type="entry name" value="HTH_AraC-typ_CS"/>
</dbReference>
<evidence type="ECO:0000256" key="1">
    <source>
        <dbReference type="ARBA" id="ARBA00023015"/>
    </source>
</evidence>